<reference evidence="4" key="1">
    <citation type="journal article" date="2019" name="Int. J. Syst. Evol. Microbiol.">
        <title>The Global Catalogue of Microorganisms (GCM) 10K type strain sequencing project: providing services to taxonomists for standard genome sequencing and annotation.</title>
        <authorList>
            <consortium name="The Broad Institute Genomics Platform"/>
            <consortium name="The Broad Institute Genome Sequencing Center for Infectious Disease"/>
            <person name="Wu L."/>
            <person name="Ma J."/>
        </authorList>
    </citation>
    <scope>NUCLEOTIDE SEQUENCE [LARGE SCALE GENOMIC DNA]</scope>
    <source>
        <strain evidence="4">TBRC 5832</strain>
    </source>
</reference>
<feature type="region of interest" description="Disordered" evidence="1">
    <location>
        <begin position="1"/>
        <end position="61"/>
    </location>
</feature>
<keyword evidence="2" id="KW-1133">Transmembrane helix</keyword>
<feature type="region of interest" description="Disordered" evidence="1">
    <location>
        <begin position="124"/>
        <end position="145"/>
    </location>
</feature>
<dbReference type="InterPro" id="IPR021454">
    <property type="entry name" value="DUF3105"/>
</dbReference>
<evidence type="ECO:0000313" key="4">
    <source>
        <dbReference type="Proteomes" id="UP001595867"/>
    </source>
</evidence>
<comment type="caution">
    <text evidence="3">The sequence shown here is derived from an EMBL/GenBank/DDBJ whole genome shotgun (WGS) entry which is preliminary data.</text>
</comment>
<dbReference type="Pfam" id="PF11303">
    <property type="entry name" value="DUF3105"/>
    <property type="match status" value="1"/>
</dbReference>
<accession>A0ABV8IXY9</accession>
<dbReference type="EMBL" id="JBHSBL010000018">
    <property type="protein sequence ID" value="MFC4067688.1"/>
    <property type="molecule type" value="Genomic_DNA"/>
</dbReference>
<gene>
    <name evidence="3" type="ORF">ACFO0C_22365</name>
</gene>
<keyword evidence="2" id="KW-0472">Membrane</keyword>
<organism evidence="3 4">
    <name type="scientific">Actinoplanes subglobosus</name>
    <dbReference type="NCBI Taxonomy" id="1547892"/>
    <lineage>
        <taxon>Bacteria</taxon>
        <taxon>Bacillati</taxon>
        <taxon>Actinomycetota</taxon>
        <taxon>Actinomycetes</taxon>
        <taxon>Micromonosporales</taxon>
        <taxon>Micromonosporaceae</taxon>
        <taxon>Actinoplanes</taxon>
    </lineage>
</organism>
<protein>
    <submittedName>
        <fullName evidence="3">DUF3105 domain-containing protein</fullName>
    </submittedName>
</protein>
<dbReference type="RefSeq" id="WP_378068616.1">
    <property type="nucleotide sequence ID" value="NZ_JBHSBL010000018.1"/>
</dbReference>
<feature type="transmembrane region" description="Helical" evidence="2">
    <location>
        <begin position="66"/>
        <end position="88"/>
    </location>
</feature>
<evidence type="ECO:0000313" key="3">
    <source>
        <dbReference type="EMBL" id="MFC4067688.1"/>
    </source>
</evidence>
<keyword evidence="4" id="KW-1185">Reference proteome</keyword>
<evidence type="ECO:0000256" key="1">
    <source>
        <dbReference type="SAM" id="MobiDB-lite"/>
    </source>
</evidence>
<keyword evidence="2" id="KW-0812">Transmembrane</keyword>
<dbReference type="Proteomes" id="UP001595867">
    <property type="component" value="Unassembled WGS sequence"/>
</dbReference>
<feature type="compositionally biased region" description="Polar residues" evidence="1">
    <location>
        <begin position="127"/>
        <end position="136"/>
    </location>
</feature>
<proteinExistence type="predicted"/>
<evidence type="ECO:0000256" key="2">
    <source>
        <dbReference type="SAM" id="Phobius"/>
    </source>
</evidence>
<sequence length="264" mass="27686">MSMSTPGPERVPSTVKVDKTTGQGKPPAGGSGANRPGGSRPSGNKGGKGKGRKPVTPVKVAGGRNWGPIAVAGLVVVVAVGIIGWGVLASVKTDKQNAVPWEERAAAITGLVNYRETNPDLVKGSQHKSGTLTYEQSPPVAGEHNPTWENCNGVVYTEQIPNEHAVHSLEHGTVWLAYRPDLPADQVATLAAKVEGKEKTMMSPFPGLTNAVSLQAWGYQLKVDTVDDPRIDEFIKSLRVNASIEGPTALCDRGVSVTGSTPQG</sequence>
<name>A0ABV8IXY9_9ACTN</name>